<accession>A0A0G2EYP0</accession>
<protein>
    <submittedName>
        <fullName evidence="2">Uncharacterized protein</fullName>
    </submittedName>
</protein>
<comment type="caution">
    <text evidence="2">The sequence shown here is derived from an EMBL/GenBank/DDBJ whole genome shotgun (WGS) entry which is preliminary data.</text>
</comment>
<evidence type="ECO:0000313" key="2">
    <source>
        <dbReference type="EMBL" id="KKY27259.1"/>
    </source>
</evidence>
<reference evidence="2 3" key="1">
    <citation type="submission" date="2015-05" db="EMBL/GenBank/DDBJ databases">
        <title>Distinctive expansion of gene families associated with plant cell wall degradation and secondary metabolism in the genomes of grapevine trunk pathogens.</title>
        <authorList>
            <person name="Lawrence D.P."/>
            <person name="Travadon R."/>
            <person name="Rolshausen P.E."/>
            <person name="Baumgartner K."/>
        </authorList>
    </citation>
    <scope>NUCLEOTIDE SEQUENCE [LARGE SCALE GENOMIC DNA]</scope>
    <source>
        <strain evidence="2">UCRPC4</strain>
    </source>
</reference>
<name>A0A0G2EYP0_PHACM</name>
<feature type="compositionally biased region" description="Acidic residues" evidence="1">
    <location>
        <begin position="219"/>
        <end position="231"/>
    </location>
</feature>
<dbReference type="Proteomes" id="UP000053317">
    <property type="component" value="Unassembled WGS sequence"/>
</dbReference>
<keyword evidence="3" id="KW-1185">Reference proteome</keyword>
<organism evidence="2 3">
    <name type="scientific">Phaeomoniella chlamydospora</name>
    <name type="common">Phaeoacremonium chlamydosporum</name>
    <dbReference type="NCBI Taxonomy" id="158046"/>
    <lineage>
        <taxon>Eukaryota</taxon>
        <taxon>Fungi</taxon>
        <taxon>Dikarya</taxon>
        <taxon>Ascomycota</taxon>
        <taxon>Pezizomycotina</taxon>
        <taxon>Eurotiomycetes</taxon>
        <taxon>Chaetothyriomycetidae</taxon>
        <taxon>Phaeomoniellales</taxon>
        <taxon>Phaeomoniellaceae</taxon>
        <taxon>Phaeomoniella</taxon>
    </lineage>
</organism>
<dbReference type="EMBL" id="LCWF01000026">
    <property type="protein sequence ID" value="KKY27259.1"/>
    <property type="molecule type" value="Genomic_DNA"/>
</dbReference>
<reference evidence="2 3" key="2">
    <citation type="submission" date="2015-05" db="EMBL/GenBank/DDBJ databases">
        <authorList>
            <person name="Morales-Cruz A."/>
            <person name="Amrine K.C."/>
            <person name="Cantu D."/>
        </authorList>
    </citation>
    <scope>NUCLEOTIDE SEQUENCE [LARGE SCALE GENOMIC DNA]</scope>
    <source>
        <strain evidence="2">UCRPC4</strain>
    </source>
</reference>
<dbReference type="AlphaFoldDB" id="A0A0G2EYP0"/>
<sequence>MGRIYTVDKLRRSQRSGANRHAWAQLQNIRTHLEHVTGEDLVTLAMKKSLRITSLTLDLRLEQRELPFKPLGENAWKELREIEVPKRWQYPDDLDLPHVQADPELQSLALTNHIYDRLGCGIKEPFHDDSMMPFRRAGIEYIRFEEMPHFGYCGIGSHWRKGKGQIYYRPGYYDYKTNHLMIHKSKPVDLANPNILQMDLLLRWLLGPGVPKPKREEASGTEDEYSEEFDN</sequence>
<proteinExistence type="predicted"/>
<evidence type="ECO:0000256" key="1">
    <source>
        <dbReference type="SAM" id="MobiDB-lite"/>
    </source>
</evidence>
<evidence type="ECO:0000313" key="3">
    <source>
        <dbReference type="Proteomes" id="UP000053317"/>
    </source>
</evidence>
<feature type="region of interest" description="Disordered" evidence="1">
    <location>
        <begin position="211"/>
        <end position="231"/>
    </location>
</feature>
<gene>
    <name evidence="2" type="ORF">UCRPC4_g01160</name>
</gene>